<dbReference type="AlphaFoldDB" id="A0A9P9J6Z4"/>
<organism evidence="2 3">
    <name type="scientific">Dactylonectria estremocensis</name>
    <dbReference type="NCBI Taxonomy" id="1079267"/>
    <lineage>
        <taxon>Eukaryota</taxon>
        <taxon>Fungi</taxon>
        <taxon>Dikarya</taxon>
        <taxon>Ascomycota</taxon>
        <taxon>Pezizomycotina</taxon>
        <taxon>Sordariomycetes</taxon>
        <taxon>Hypocreomycetidae</taxon>
        <taxon>Hypocreales</taxon>
        <taxon>Nectriaceae</taxon>
        <taxon>Dactylonectria</taxon>
    </lineage>
</organism>
<evidence type="ECO:0000313" key="3">
    <source>
        <dbReference type="Proteomes" id="UP000717696"/>
    </source>
</evidence>
<dbReference type="Proteomes" id="UP000717696">
    <property type="component" value="Unassembled WGS sequence"/>
</dbReference>
<feature type="region of interest" description="Disordered" evidence="1">
    <location>
        <begin position="162"/>
        <end position="204"/>
    </location>
</feature>
<sequence>MTSNEVIIVPTGHMRKANMTTKYTSTCNSLIPVHTSGAKCTMSHHSMRVSIRPTARSCHYLLSHVLGVANVTSTGSISHHSWSSKRTTLYTSVLLIPRAIDEDPGWLRIYYTTAEKTLSGSSPCCDDHHLAPDVLRHPVPGPASGGTGPQVHKELQTRLGAVNDNIQHTRESSVPSSTEEGNDTEANEPTGYGETTPRRDDDEDDVGELLIKKKAAASETMDHHWTPAVAIPSVSDFYAFYDEGPGTCLDYVREGLVAMSQREAIVNAAYGHVCPPPPPAMSREERYKQRQNKKEWCWRGLEVVIRTWCREPGTGRGRILAGWGDSHHQPPRPLSDSCKEGLQSWHTFQAAAEPDSCLTSAQTPKSPSYDISRATRPPSATAKSILSALGVHFHGACHCGTIVEYSINMVILMQVIRRLWRLSRTTITLGR</sequence>
<dbReference type="EMBL" id="JAGMUU010000009">
    <property type="protein sequence ID" value="KAH7145609.1"/>
    <property type="molecule type" value="Genomic_DNA"/>
</dbReference>
<keyword evidence="3" id="KW-1185">Reference proteome</keyword>
<accession>A0A9P9J6Z4</accession>
<name>A0A9P9J6Z4_9HYPO</name>
<reference evidence="2" key="1">
    <citation type="journal article" date="2021" name="Nat. Commun.">
        <title>Genetic determinants of endophytism in the Arabidopsis root mycobiome.</title>
        <authorList>
            <person name="Mesny F."/>
            <person name="Miyauchi S."/>
            <person name="Thiergart T."/>
            <person name="Pickel B."/>
            <person name="Atanasova L."/>
            <person name="Karlsson M."/>
            <person name="Huettel B."/>
            <person name="Barry K.W."/>
            <person name="Haridas S."/>
            <person name="Chen C."/>
            <person name="Bauer D."/>
            <person name="Andreopoulos W."/>
            <person name="Pangilinan J."/>
            <person name="LaButti K."/>
            <person name="Riley R."/>
            <person name="Lipzen A."/>
            <person name="Clum A."/>
            <person name="Drula E."/>
            <person name="Henrissat B."/>
            <person name="Kohler A."/>
            <person name="Grigoriev I.V."/>
            <person name="Martin F.M."/>
            <person name="Hacquard S."/>
        </authorList>
    </citation>
    <scope>NUCLEOTIDE SEQUENCE</scope>
    <source>
        <strain evidence="2">MPI-CAGE-AT-0021</strain>
    </source>
</reference>
<feature type="region of interest" description="Disordered" evidence="1">
    <location>
        <begin position="356"/>
        <end position="376"/>
    </location>
</feature>
<proteinExistence type="predicted"/>
<feature type="compositionally biased region" description="Polar residues" evidence="1">
    <location>
        <begin position="357"/>
        <end position="366"/>
    </location>
</feature>
<gene>
    <name evidence="2" type="ORF">B0J13DRAFT_607241</name>
</gene>
<evidence type="ECO:0000313" key="2">
    <source>
        <dbReference type="EMBL" id="KAH7145609.1"/>
    </source>
</evidence>
<evidence type="ECO:0000256" key="1">
    <source>
        <dbReference type="SAM" id="MobiDB-lite"/>
    </source>
</evidence>
<comment type="caution">
    <text evidence="2">The sequence shown here is derived from an EMBL/GenBank/DDBJ whole genome shotgun (WGS) entry which is preliminary data.</text>
</comment>
<protein>
    <submittedName>
        <fullName evidence="2">Uncharacterized protein</fullName>
    </submittedName>
</protein>